<dbReference type="RefSeq" id="WP_056978381.1">
    <property type="nucleotide sequence ID" value="NZ_AYZR01000008.1"/>
</dbReference>
<dbReference type="AlphaFoldDB" id="A0A0R2D138"/>
<sequence>MTKETESKIISSTDSLTRYSDAISRGLKRGDEYVELFTTLCNTQDSNELLTAAIGLTDFQLDSEFVTFPHQYSDEDVQLIFMDRMLQLKQIPRNFAVNEVKRVEKLQGRFKLLNEDNFSFFKSPKNRSGFFFAATRNHQPLFYLNLQKKEVLFNSDALVNYFVVTLEGTETANIKNAVSVLVDFAKILKENFGFKVDFNILDSVNGEFYAFAAGDIDRDILDQLFVDAAKSDYMLMSGPKDEAVLELDHDITLTVMNSGSEDLPKWGALVHDEQQKESWLDLLLDYPFIREWYLRNNKSLAILADSYTFG</sequence>
<evidence type="ECO:0000313" key="2">
    <source>
        <dbReference type="Proteomes" id="UP000051256"/>
    </source>
</evidence>
<protein>
    <submittedName>
        <fullName evidence="1">Uncharacterized protein</fullName>
    </submittedName>
</protein>
<gene>
    <name evidence="1" type="ORF">FC56_GL000631</name>
</gene>
<organism evidence="1 2">
    <name type="scientific">Lentilactobacillus senioris DSM 24302 = JCM 17472</name>
    <dbReference type="NCBI Taxonomy" id="1423802"/>
    <lineage>
        <taxon>Bacteria</taxon>
        <taxon>Bacillati</taxon>
        <taxon>Bacillota</taxon>
        <taxon>Bacilli</taxon>
        <taxon>Lactobacillales</taxon>
        <taxon>Lactobacillaceae</taxon>
        <taxon>Lentilactobacillus</taxon>
    </lineage>
</organism>
<keyword evidence="2" id="KW-1185">Reference proteome</keyword>
<reference evidence="1 2" key="1">
    <citation type="journal article" date="2015" name="Genome Announc.">
        <title>Expanding the biotechnology potential of lactobacilli through comparative genomics of 213 strains and associated genera.</title>
        <authorList>
            <person name="Sun Z."/>
            <person name="Harris H.M."/>
            <person name="McCann A."/>
            <person name="Guo C."/>
            <person name="Argimon S."/>
            <person name="Zhang W."/>
            <person name="Yang X."/>
            <person name="Jeffery I.B."/>
            <person name="Cooney J.C."/>
            <person name="Kagawa T.F."/>
            <person name="Liu W."/>
            <person name="Song Y."/>
            <person name="Salvetti E."/>
            <person name="Wrobel A."/>
            <person name="Rasinkangas P."/>
            <person name="Parkhill J."/>
            <person name="Rea M.C."/>
            <person name="O'Sullivan O."/>
            <person name="Ritari J."/>
            <person name="Douillard F.P."/>
            <person name="Paul Ross R."/>
            <person name="Yang R."/>
            <person name="Briner A.E."/>
            <person name="Felis G.E."/>
            <person name="de Vos W.M."/>
            <person name="Barrangou R."/>
            <person name="Klaenhammer T.R."/>
            <person name="Caufield P.W."/>
            <person name="Cui Y."/>
            <person name="Zhang H."/>
            <person name="O'Toole P.W."/>
        </authorList>
    </citation>
    <scope>NUCLEOTIDE SEQUENCE [LARGE SCALE GENOMIC DNA]</scope>
    <source>
        <strain evidence="1 2">DSM 24302</strain>
    </source>
</reference>
<dbReference type="PATRIC" id="fig|1423802.4.peg.640"/>
<accession>A0A0R2D138</accession>
<proteinExistence type="predicted"/>
<dbReference type="STRING" id="1423802.FC56_GL000631"/>
<dbReference type="Proteomes" id="UP000051256">
    <property type="component" value="Unassembled WGS sequence"/>
</dbReference>
<comment type="caution">
    <text evidence="1">The sequence shown here is derived from an EMBL/GenBank/DDBJ whole genome shotgun (WGS) entry which is preliminary data.</text>
</comment>
<name>A0A0R2D138_9LACO</name>
<evidence type="ECO:0000313" key="1">
    <source>
        <dbReference type="EMBL" id="KRM93910.1"/>
    </source>
</evidence>
<dbReference type="EMBL" id="AYZR01000008">
    <property type="protein sequence ID" value="KRM93910.1"/>
    <property type="molecule type" value="Genomic_DNA"/>
</dbReference>